<gene>
    <name evidence="3" type="ORF">C1S78_022875</name>
</gene>
<dbReference type="AlphaFoldDB" id="A0A8E4R5K2"/>
<reference evidence="3 4" key="2">
    <citation type="journal article" date="2019" name="Sci. Rep.">
        <title>Insight into the biology of Mycobacterium mucogenicum and Mycobacterium neoaurum clade members.</title>
        <authorList>
            <person name="Behra P.R.K."/>
            <person name="Pettersson B.M.F."/>
            <person name="Ramesh M."/>
            <person name="Dasgupta S."/>
            <person name="Kirsebom L.A."/>
        </authorList>
    </citation>
    <scope>NUCLEOTIDE SEQUENCE [LARGE SCALE GENOMIC DNA]</scope>
    <source>
        <strain evidence="3 4">DSM 44124</strain>
    </source>
</reference>
<dbReference type="PROSITE" id="PS51257">
    <property type="entry name" value="PROKAR_LIPOPROTEIN"/>
    <property type="match status" value="1"/>
</dbReference>
<accession>A0A8E4R5K2</accession>
<feature type="chain" id="PRO_5038974542" description="Lipoprotein LpqN" evidence="2">
    <location>
        <begin position="20"/>
        <end position="241"/>
    </location>
</feature>
<feature type="region of interest" description="Disordered" evidence="1">
    <location>
        <begin position="22"/>
        <end position="56"/>
    </location>
</feature>
<dbReference type="RefSeq" id="WP_138158519.1">
    <property type="nucleotide sequence ID" value="NZ_ANBS01000023.1"/>
</dbReference>
<dbReference type="KEGG" id="mmuc:C1S78_022875"/>
<proteinExistence type="predicted"/>
<dbReference type="Proteomes" id="UP000309231">
    <property type="component" value="Chromosome"/>
</dbReference>
<evidence type="ECO:0000313" key="3">
    <source>
        <dbReference type="EMBL" id="QPG68290.1"/>
    </source>
</evidence>
<feature type="region of interest" description="Disordered" evidence="1">
    <location>
        <begin position="77"/>
        <end position="98"/>
    </location>
</feature>
<evidence type="ECO:0000256" key="2">
    <source>
        <dbReference type="SAM" id="SignalP"/>
    </source>
</evidence>
<feature type="signal peptide" evidence="2">
    <location>
        <begin position="1"/>
        <end position="19"/>
    </location>
</feature>
<feature type="compositionally biased region" description="Low complexity" evidence="1">
    <location>
        <begin position="30"/>
        <end position="56"/>
    </location>
</feature>
<dbReference type="EMBL" id="CP062008">
    <property type="protein sequence ID" value="QPG68290.1"/>
    <property type="molecule type" value="Genomic_DNA"/>
</dbReference>
<protein>
    <recommendedName>
        <fullName evidence="5">Lipoprotein LpqN</fullName>
    </recommendedName>
</protein>
<keyword evidence="2" id="KW-0732">Signal</keyword>
<name>A0A8E4R5K2_MYCMU</name>
<organism evidence="3 4">
    <name type="scientific">Mycolicibacterium mucogenicum DSM 44124</name>
    <dbReference type="NCBI Taxonomy" id="1226753"/>
    <lineage>
        <taxon>Bacteria</taxon>
        <taxon>Bacillati</taxon>
        <taxon>Actinomycetota</taxon>
        <taxon>Actinomycetes</taxon>
        <taxon>Mycobacteriales</taxon>
        <taxon>Mycobacteriaceae</taxon>
        <taxon>Mycolicibacterium</taxon>
    </lineage>
</organism>
<evidence type="ECO:0008006" key="5">
    <source>
        <dbReference type="Google" id="ProtNLM"/>
    </source>
</evidence>
<sequence>MSGTIMRCAAVLSAVALLAACGGKDDEKPTSTSKSGSTTTSATSSPATSATSSTAASGSKMLDLPVYGVVETTKRPVSAGEQVCDPPSPPTQTMTATTGAPSAPTVIVAVPDGFSQAAPASGDVALNLTGPDGLTGTVKISPTPLDAGAAFRQYADARTAGHEFNSVSILPDELCGYSGQKLMGVLADKPGGGSDYVDRIVHVWTNSGDYLIALQLQGPAGSKGLDAAKPVLLGDFGIRLG</sequence>
<evidence type="ECO:0000256" key="1">
    <source>
        <dbReference type="SAM" id="MobiDB-lite"/>
    </source>
</evidence>
<reference evidence="3 4" key="1">
    <citation type="journal article" date="2019" name="BMC Evol. Biol.">
        <title>Comparative genomics of Mycobacterium mucogenicum and Mycobacterium neoaurum clade members emphasizing tRNA and non-coding RNA.</title>
        <authorList>
            <person name="Behra P.R.K."/>
            <person name="Pettersson B.M.F."/>
            <person name="Das S."/>
            <person name="Dasgupta S."/>
            <person name="Kirsebom L.A."/>
        </authorList>
    </citation>
    <scope>NUCLEOTIDE SEQUENCE [LARGE SCALE GENOMIC DNA]</scope>
    <source>
        <strain evidence="3 4">DSM 44124</strain>
    </source>
</reference>
<evidence type="ECO:0000313" key="4">
    <source>
        <dbReference type="Proteomes" id="UP000309231"/>
    </source>
</evidence>
<dbReference type="GeneID" id="76727798"/>
<keyword evidence="4" id="KW-1185">Reference proteome</keyword>